<name>A0A081LC99_9BACI</name>
<dbReference type="Proteomes" id="UP000028091">
    <property type="component" value="Unassembled WGS sequence"/>
</dbReference>
<feature type="domain" description="Nucleotide-diphospho-sugar transferase" evidence="1">
    <location>
        <begin position="36"/>
        <end position="171"/>
    </location>
</feature>
<comment type="caution">
    <text evidence="2">The sequence shown here is derived from an EMBL/GenBank/DDBJ whole genome shotgun (WGS) entry which is preliminary data.</text>
</comment>
<evidence type="ECO:0000313" key="2">
    <source>
        <dbReference type="EMBL" id="KEP26875.1"/>
    </source>
</evidence>
<keyword evidence="3" id="KW-1185">Reference proteome</keyword>
<dbReference type="EMBL" id="JOTP01000006">
    <property type="protein sequence ID" value="KEP26875.1"/>
    <property type="molecule type" value="Genomic_DNA"/>
</dbReference>
<organism evidence="2 3">
    <name type="scientific">Bacillus zhangzhouensis</name>
    <dbReference type="NCBI Taxonomy" id="1178540"/>
    <lineage>
        <taxon>Bacteria</taxon>
        <taxon>Bacillati</taxon>
        <taxon>Bacillota</taxon>
        <taxon>Bacilli</taxon>
        <taxon>Bacillales</taxon>
        <taxon>Bacillaceae</taxon>
        <taxon>Bacillus</taxon>
    </lineage>
</organism>
<protein>
    <recommendedName>
        <fullName evidence="1">Nucleotide-diphospho-sugar transferase domain-containing protein</fullName>
    </recommendedName>
</protein>
<dbReference type="InterPro" id="IPR005069">
    <property type="entry name" value="Nucl-diP-sugar_transferase"/>
</dbReference>
<dbReference type="InterPro" id="IPR029044">
    <property type="entry name" value="Nucleotide-diphossugar_trans"/>
</dbReference>
<gene>
    <name evidence="2" type="ORF">BA70_16775</name>
</gene>
<dbReference type="OrthoDB" id="186344at2"/>
<dbReference type="eggNOG" id="COG1442">
    <property type="taxonomic scope" value="Bacteria"/>
</dbReference>
<proteinExistence type="predicted"/>
<evidence type="ECO:0000259" key="1">
    <source>
        <dbReference type="Pfam" id="PF03407"/>
    </source>
</evidence>
<dbReference type="SUPFAM" id="SSF53448">
    <property type="entry name" value="Nucleotide-diphospho-sugar transferases"/>
    <property type="match status" value="1"/>
</dbReference>
<dbReference type="RefSeq" id="WP_034320078.1">
    <property type="nucleotide sequence ID" value="NZ_JAVIKA010000006.1"/>
</dbReference>
<sequence>MASYHFTTIVSNTHVFKLLALIHSLEQTAHSFKLSVLCADPLAYKVLSEFPHPHVQYEQLQDIEDDSLRKAKDDRTFHEYCWTLKPAFLLKILESSDADYLAHLDTDLYFYHDPEAIFAENPLAHLFLTDHMNSKRFYHFYELSGRFNTGFVGCRNTDVAKQAVTQWKENCIAHCTVEMDTKKKTYGDQRYVERWIDDFDGVHVVTSKGANAAIWNIENYKLSVVEGDIYLDENSLLFYHFSAFTIIDENTFNLNWYYYMTEQKLVDHLYIPYADLVHQKIKQVKEVFPEFQQGFIAKKHVPDTHFYEI</sequence>
<evidence type="ECO:0000313" key="3">
    <source>
        <dbReference type="Proteomes" id="UP000028091"/>
    </source>
</evidence>
<dbReference type="AlphaFoldDB" id="A0A081LC99"/>
<dbReference type="Pfam" id="PF03407">
    <property type="entry name" value="Nucleotid_trans"/>
    <property type="match status" value="1"/>
</dbReference>
<reference evidence="2 3" key="1">
    <citation type="submission" date="2012-09" db="EMBL/GenBank/DDBJ databases">
        <title>Genome Sequence of Bacillus sp. DW5-4.</title>
        <authorList>
            <person name="Lai Q."/>
            <person name="Liu Y."/>
            <person name="Shao Z."/>
        </authorList>
    </citation>
    <scope>NUCLEOTIDE SEQUENCE [LARGE SCALE GENOMIC DNA]</scope>
    <source>
        <strain evidence="2 3">DW5-4</strain>
    </source>
</reference>
<accession>A0A081LC99</accession>